<accession>A0A0C3CNA9</accession>
<dbReference type="InterPro" id="IPR010497">
    <property type="entry name" value="Epoxide_hydro_N"/>
</dbReference>
<protein>
    <recommendedName>
        <fullName evidence="5">Epoxide hydrolase N-terminal domain-containing protein</fullName>
    </recommendedName>
</protein>
<dbReference type="SUPFAM" id="SSF53474">
    <property type="entry name" value="alpha/beta-Hydrolases"/>
    <property type="match status" value="1"/>
</dbReference>
<evidence type="ECO:0000256" key="1">
    <source>
        <dbReference type="ARBA" id="ARBA00010088"/>
    </source>
</evidence>
<dbReference type="Gene3D" id="3.40.50.1820">
    <property type="entry name" value="alpha/beta hydrolase"/>
    <property type="match status" value="1"/>
</dbReference>
<reference evidence="6 7" key="1">
    <citation type="submission" date="2014-04" db="EMBL/GenBank/DDBJ databases">
        <authorList>
            <consortium name="DOE Joint Genome Institute"/>
            <person name="Kuo A."/>
            <person name="Martino E."/>
            <person name="Perotto S."/>
            <person name="Kohler A."/>
            <person name="Nagy L.G."/>
            <person name="Floudas D."/>
            <person name="Copeland A."/>
            <person name="Barry K.W."/>
            <person name="Cichocki N."/>
            <person name="Veneault-Fourrey C."/>
            <person name="LaButti K."/>
            <person name="Lindquist E.A."/>
            <person name="Lipzen A."/>
            <person name="Lundell T."/>
            <person name="Morin E."/>
            <person name="Murat C."/>
            <person name="Sun H."/>
            <person name="Tunlid A."/>
            <person name="Henrissat B."/>
            <person name="Grigoriev I.V."/>
            <person name="Hibbett D.S."/>
            <person name="Martin F."/>
            <person name="Nordberg H.P."/>
            <person name="Cantor M.N."/>
            <person name="Hua S.X."/>
        </authorList>
    </citation>
    <scope>NUCLEOTIDE SEQUENCE [LARGE SCALE GENOMIC DNA]</scope>
    <source>
        <strain evidence="6 7">Zn</strain>
    </source>
</reference>
<feature type="active site" description="Proton acceptor" evidence="4">
    <location>
        <position position="378"/>
    </location>
</feature>
<reference evidence="7" key="2">
    <citation type="submission" date="2015-01" db="EMBL/GenBank/DDBJ databases">
        <title>Evolutionary Origins and Diversification of the Mycorrhizal Mutualists.</title>
        <authorList>
            <consortium name="DOE Joint Genome Institute"/>
            <consortium name="Mycorrhizal Genomics Consortium"/>
            <person name="Kohler A."/>
            <person name="Kuo A."/>
            <person name="Nagy L.G."/>
            <person name="Floudas D."/>
            <person name="Copeland A."/>
            <person name="Barry K.W."/>
            <person name="Cichocki N."/>
            <person name="Veneault-Fourrey C."/>
            <person name="LaButti K."/>
            <person name="Lindquist E.A."/>
            <person name="Lipzen A."/>
            <person name="Lundell T."/>
            <person name="Morin E."/>
            <person name="Murat C."/>
            <person name="Riley R."/>
            <person name="Ohm R."/>
            <person name="Sun H."/>
            <person name="Tunlid A."/>
            <person name="Henrissat B."/>
            <person name="Grigoriev I.V."/>
            <person name="Hibbett D.S."/>
            <person name="Martin F."/>
        </authorList>
    </citation>
    <scope>NUCLEOTIDE SEQUENCE [LARGE SCALE GENOMIC DNA]</scope>
    <source>
        <strain evidence="7">Zn</strain>
    </source>
</reference>
<evidence type="ECO:0000259" key="5">
    <source>
        <dbReference type="Pfam" id="PF06441"/>
    </source>
</evidence>
<feature type="domain" description="Epoxide hydrolase N-terminal" evidence="5">
    <location>
        <begin position="4"/>
        <end position="114"/>
    </location>
</feature>
<dbReference type="Proteomes" id="UP000054321">
    <property type="component" value="Unassembled WGS sequence"/>
</dbReference>
<keyword evidence="3" id="KW-0378">Hydrolase</keyword>
<dbReference type="GO" id="GO:0004301">
    <property type="term" value="F:epoxide hydrolase activity"/>
    <property type="evidence" value="ECO:0007669"/>
    <property type="project" value="TreeGrafter"/>
</dbReference>
<evidence type="ECO:0000313" key="6">
    <source>
        <dbReference type="EMBL" id="KIN00534.1"/>
    </source>
</evidence>
<feature type="active site" description="Nucleophile" evidence="4">
    <location>
        <position position="178"/>
    </location>
</feature>
<dbReference type="STRING" id="913774.A0A0C3CNA9"/>
<feature type="active site" description="Proton donor" evidence="4">
    <location>
        <position position="320"/>
    </location>
</feature>
<evidence type="ECO:0000313" key="7">
    <source>
        <dbReference type="Proteomes" id="UP000054321"/>
    </source>
</evidence>
<name>A0A0C3CNA9_OIDMZ</name>
<dbReference type="GO" id="GO:0097176">
    <property type="term" value="P:epoxide metabolic process"/>
    <property type="evidence" value="ECO:0007669"/>
    <property type="project" value="TreeGrafter"/>
</dbReference>
<dbReference type="AlphaFoldDB" id="A0A0C3CNA9"/>
<dbReference type="PANTHER" id="PTHR21661:SF35">
    <property type="entry name" value="EPOXIDE HYDROLASE"/>
    <property type="match status" value="1"/>
</dbReference>
<evidence type="ECO:0000256" key="4">
    <source>
        <dbReference type="PIRSR" id="PIRSR001112-1"/>
    </source>
</evidence>
<comment type="similarity">
    <text evidence="1">Belongs to the peptidase S33 family.</text>
</comment>
<dbReference type="OrthoDB" id="7130006at2759"/>
<dbReference type="PANTHER" id="PTHR21661">
    <property type="entry name" value="EPOXIDE HYDROLASE 1-RELATED"/>
    <property type="match status" value="1"/>
</dbReference>
<evidence type="ECO:0000256" key="3">
    <source>
        <dbReference type="ARBA" id="ARBA00022801"/>
    </source>
</evidence>
<proteinExistence type="inferred from homology"/>
<dbReference type="InterPro" id="IPR000639">
    <property type="entry name" value="Epox_hydrolase-like"/>
</dbReference>
<dbReference type="HOGENOM" id="CLU_019414_0_2_1"/>
<gene>
    <name evidence="6" type="ORF">OIDMADRAFT_145978</name>
</gene>
<dbReference type="EMBL" id="KN832877">
    <property type="protein sequence ID" value="KIN00534.1"/>
    <property type="molecule type" value="Genomic_DNA"/>
</dbReference>
<dbReference type="PRINTS" id="PR00412">
    <property type="entry name" value="EPOXHYDRLASE"/>
</dbReference>
<evidence type="ECO:0000256" key="2">
    <source>
        <dbReference type="ARBA" id="ARBA00022797"/>
    </source>
</evidence>
<sequence length="412" mass="45872">MPPITPFTISVDESKLRRLHQKLELADFPPELDEAGETYGAPLSDITRLAQYWKDGFNWRAQEAKLNQLPQFTTKIAVEEFGELDVHFVHQKSDVPGAIPLLFVHGWPGSFLEVAKLLPLLRGGADGPAFHVVAPSLPNFGFSSRVSKKGFGIYEYAEACNKLMLALGYDQYVAQGGDWGSIILRALGLYHSQHVRGLHTNMVLAGFPKPLNAPIRFIYSLARHVLSNFLPTYSPVESNAIARAIDWRFGSGRGYFAQMSTKPQTIGYSLTDSPVGLLAWIYEKLISWTDDYPWTDDEILTWVSIYYFSTAGPSASSFIYFESQAKNRDKDNTDKLQSYVDLPIGLAYFPKEIANLPRTWAEGMGRIVHVSESNKGGHFAALERPDIIADDLMTMFGKGGKAFGVVEGNNGY</sequence>
<dbReference type="InterPro" id="IPR016292">
    <property type="entry name" value="Epoxide_hydrolase"/>
</dbReference>
<dbReference type="InParanoid" id="A0A0C3CNA9"/>
<keyword evidence="2" id="KW-0058">Aromatic hydrocarbons catabolism</keyword>
<dbReference type="InterPro" id="IPR029058">
    <property type="entry name" value="AB_hydrolase_fold"/>
</dbReference>
<dbReference type="Pfam" id="PF06441">
    <property type="entry name" value="EHN"/>
    <property type="match status" value="1"/>
</dbReference>
<dbReference type="PIRSF" id="PIRSF001112">
    <property type="entry name" value="Epoxide_hydrolase"/>
    <property type="match status" value="1"/>
</dbReference>
<organism evidence="6 7">
    <name type="scientific">Oidiodendron maius (strain Zn)</name>
    <dbReference type="NCBI Taxonomy" id="913774"/>
    <lineage>
        <taxon>Eukaryota</taxon>
        <taxon>Fungi</taxon>
        <taxon>Dikarya</taxon>
        <taxon>Ascomycota</taxon>
        <taxon>Pezizomycotina</taxon>
        <taxon>Leotiomycetes</taxon>
        <taxon>Leotiomycetes incertae sedis</taxon>
        <taxon>Myxotrichaceae</taxon>
        <taxon>Oidiodendron</taxon>
    </lineage>
</organism>
<keyword evidence="7" id="KW-1185">Reference proteome</keyword>